<protein>
    <recommendedName>
        <fullName evidence="4">DUF2254 domain-containing protein</fullName>
    </recommendedName>
</protein>
<feature type="transmembrane region" description="Helical" evidence="1">
    <location>
        <begin position="121"/>
        <end position="140"/>
    </location>
</feature>
<keyword evidence="1" id="KW-0472">Membrane</keyword>
<sequence length="467" mass="50196">MDPWVRMRNSGPMTVQRRLTTVRDSLRTQLWPVPTAAVVLALVAGVLLPELDRAIDDRLPGAVTDVLFGGGASAARTLLDAIASSLITVTSLTFSLTVVTLQLASGQYSPRLLRTFTRDRLVHVTLGVFLATFAYALTVLRTVRSPDDDQPLFVPQISVTVGFVLAVGSVVVLVVFLAHLAREIRLETMVRNVGADASAAIDRLVPDNRPDGEDRPLAPGELAGPLQDAVPILASGSGFVTAVDHAALVDRAVKAEAVVVIDRSPGAFVVAGTPIGRVCRPTVGDREAVSDLARSLSRLVTVGVERTDAQDWTFGLRQLTDVTVRALSPGVNDPTTAVHTLGYTSALLCRAARRPHQDHVGRDDSGRVRLLRTVPTFEEVLDAAVTPVRRYGAADPTVLARLLQLLREVAWSAQTPDSQVAVADQLARVRATVRAQDFDAAELRQLDAHGRDVEQATTGRWYGPPSR</sequence>
<feature type="transmembrane region" description="Helical" evidence="1">
    <location>
        <begin position="81"/>
        <end position="101"/>
    </location>
</feature>
<evidence type="ECO:0000256" key="1">
    <source>
        <dbReference type="SAM" id="Phobius"/>
    </source>
</evidence>
<dbReference type="EMBL" id="BMNA01000002">
    <property type="protein sequence ID" value="GGL93055.1"/>
    <property type="molecule type" value="Genomic_DNA"/>
</dbReference>
<proteinExistence type="predicted"/>
<evidence type="ECO:0000313" key="2">
    <source>
        <dbReference type="EMBL" id="GGL93055.1"/>
    </source>
</evidence>
<reference evidence="2" key="2">
    <citation type="submission" date="2020-09" db="EMBL/GenBank/DDBJ databases">
        <authorList>
            <person name="Sun Q."/>
            <person name="Zhou Y."/>
        </authorList>
    </citation>
    <scope>NUCLEOTIDE SEQUENCE</scope>
    <source>
        <strain evidence="2">CGMCC 4.7308</strain>
    </source>
</reference>
<reference evidence="2" key="1">
    <citation type="journal article" date="2014" name="Int. J. Syst. Evol. Microbiol.">
        <title>Complete genome sequence of Corynebacterium casei LMG S-19264T (=DSM 44701T), isolated from a smear-ripened cheese.</title>
        <authorList>
            <consortium name="US DOE Joint Genome Institute (JGI-PGF)"/>
            <person name="Walter F."/>
            <person name="Albersmeier A."/>
            <person name="Kalinowski J."/>
            <person name="Ruckert C."/>
        </authorList>
    </citation>
    <scope>NUCLEOTIDE SEQUENCE</scope>
    <source>
        <strain evidence="2">CGMCC 4.7308</strain>
    </source>
</reference>
<evidence type="ECO:0000313" key="3">
    <source>
        <dbReference type="Proteomes" id="UP000655208"/>
    </source>
</evidence>
<dbReference type="Proteomes" id="UP000655208">
    <property type="component" value="Unassembled WGS sequence"/>
</dbReference>
<name>A0A917SPW1_9ACTN</name>
<feature type="transmembrane region" description="Helical" evidence="1">
    <location>
        <begin position="160"/>
        <end position="181"/>
    </location>
</feature>
<feature type="transmembrane region" description="Helical" evidence="1">
    <location>
        <begin position="30"/>
        <end position="48"/>
    </location>
</feature>
<dbReference type="InterPro" id="IPR018723">
    <property type="entry name" value="DUF2254_membrane"/>
</dbReference>
<dbReference type="Pfam" id="PF10011">
    <property type="entry name" value="DUF2254"/>
    <property type="match status" value="1"/>
</dbReference>
<keyword evidence="1" id="KW-0812">Transmembrane</keyword>
<dbReference type="AlphaFoldDB" id="A0A917SPW1"/>
<organism evidence="2 3">
    <name type="scientific">Nakamurella endophytica</name>
    <dbReference type="NCBI Taxonomy" id="1748367"/>
    <lineage>
        <taxon>Bacteria</taxon>
        <taxon>Bacillati</taxon>
        <taxon>Actinomycetota</taxon>
        <taxon>Actinomycetes</taxon>
        <taxon>Nakamurellales</taxon>
        <taxon>Nakamurellaceae</taxon>
        <taxon>Nakamurella</taxon>
    </lineage>
</organism>
<accession>A0A917SPW1</accession>
<keyword evidence="1" id="KW-1133">Transmembrane helix</keyword>
<keyword evidence="3" id="KW-1185">Reference proteome</keyword>
<comment type="caution">
    <text evidence="2">The sequence shown here is derived from an EMBL/GenBank/DDBJ whole genome shotgun (WGS) entry which is preliminary data.</text>
</comment>
<evidence type="ECO:0008006" key="4">
    <source>
        <dbReference type="Google" id="ProtNLM"/>
    </source>
</evidence>
<gene>
    <name evidence="2" type="ORF">GCM10011594_11030</name>
</gene>